<dbReference type="eggNOG" id="ENOG502QS1Y">
    <property type="taxonomic scope" value="Eukaryota"/>
</dbReference>
<evidence type="ECO:0000259" key="7">
    <source>
        <dbReference type="PROSITE" id="PS51369"/>
    </source>
</evidence>
<dbReference type="EMBL" id="KE343679">
    <property type="protein sequence ID" value="EXB38120.1"/>
    <property type="molecule type" value="Genomic_DNA"/>
</dbReference>
<evidence type="ECO:0000256" key="1">
    <source>
        <dbReference type="ARBA" id="ARBA00004123"/>
    </source>
</evidence>
<dbReference type="InterPro" id="IPR005333">
    <property type="entry name" value="Transcription_factor_TCP"/>
</dbReference>
<dbReference type="GO" id="GO:0043565">
    <property type="term" value="F:sequence-specific DNA binding"/>
    <property type="evidence" value="ECO:0007669"/>
    <property type="project" value="TreeGrafter"/>
</dbReference>
<evidence type="ECO:0000256" key="4">
    <source>
        <dbReference type="ARBA" id="ARBA00023163"/>
    </source>
</evidence>
<dbReference type="KEGG" id="mnt:21403909"/>
<organism evidence="8 9">
    <name type="scientific">Morus notabilis</name>
    <dbReference type="NCBI Taxonomy" id="981085"/>
    <lineage>
        <taxon>Eukaryota</taxon>
        <taxon>Viridiplantae</taxon>
        <taxon>Streptophyta</taxon>
        <taxon>Embryophyta</taxon>
        <taxon>Tracheophyta</taxon>
        <taxon>Spermatophyta</taxon>
        <taxon>Magnoliopsida</taxon>
        <taxon>eudicotyledons</taxon>
        <taxon>Gunneridae</taxon>
        <taxon>Pentapetalae</taxon>
        <taxon>rosids</taxon>
        <taxon>fabids</taxon>
        <taxon>Rosales</taxon>
        <taxon>Moraceae</taxon>
        <taxon>Moreae</taxon>
        <taxon>Morus</taxon>
    </lineage>
</organism>
<accession>W9QTL1</accession>
<evidence type="ECO:0000256" key="2">
    <source>
        <dbReference type="ARBA" id="ARBA00023015"/>
    </source>
</evidence>
<dbReference type="PANTHER" id="PTHR31072:SF147">
    <property type="entry name" value="TRANSCRIPTION FACTOR TCP13"/>
    <property type="match status" value="1"/>
</dbReference>
<dbReference type="GO" id="GO:0005634">
    <property type="term" value="C:nucleus"/>
    <property type="evidence" value="ECO:0007669"/>
    <property type="project" value="UniProtKB-SubCell"/>
</dbReference>
<feature type="region of interest" description="Disordered" evidence="6">
    <location>
        <begin position="1"/>
        <end position="43"/>
    </location>
</feature>
<reference evidence="9" key="1">
    <citation type="submission" date="2013-01" db="EMBL/GenBank/DDBJ databases">
        <title>Draft Genome Sequence of a Mulberry Tree, Morus notabilis C.K. Schneid.</title>
        <authorList>
            <person name="He N."/>
            <person name="Zhao S."/>
        </authorList>
    </citation>
    <scope>NUCLEOTIDE SEQUENCE</scope>
</reference>
<gene>
    <name evidence="8" type="ORF">L484_021042</name>
</gene>
<feature type="compositionally biased region" description="Basic and acidic residues" evidence="6">
    <location>
        <begin position="1"/>
        <end position="23"/>
    </location>
</feature>
<dbReference type="OrthoDB" id="1889307at2759"/>
<dbReference type="GO" id="GO:0003700">
    <property type="term" value="F:DNA-binding transcription factor activity"/>
    <property type="evidence" value="ECO:0007669"/>
    <property type="project" value="InterPro"/>
</dbReference>
<keyword evidence="9" id="KW-1185">Reference proteome</keyword>
<evidence type="ECO:0000256" key="6">
    <source>
        <dbReference type="SAM" id="MobiDB-lite"/>
    </source>
</evidence>
<comment type="subcellular location">
    <subcellularLocation>
        <location evidence="1">Nucleus</location>
    </subcellularLocation>
</comment>
<dbReference type="PROSITE" id="PS51369">
    <property type="entry name" value="TCP"/>
    <property type="match status" value="1"/>
</dbReference>
<name>W9QTL1_9ROSA</name>
<dbReference type="SMR" id="W9QTL1"/>
<feature type="compositionally biased region" description="Low complexity" evidence="6">
    <location>
        <begin position="24"/>
        <end position="39"/>
    </location>
</feature>
<sequence length="375" mass="41425">MINNSKETEFPPREEGNSSHEIGKVNSSTKVSSSAATSANPTPWLRLKDPRIVRVSRVFGGKDRHSKVCTIRGLRDRRVRLSVPTAIQLYDLQDRLGLNQPSKVVDWLLNAAKHEIDELPPLPMPLAGNFSLLTPREANAATTASQANEDQGFLKNNNNNMSAIEWELGSTSRQNFWTNTTTSTSTSSDALWKARSKEVARETANNSTTRSEVEKEEGNHEGSNNLTQRTTNNHPFFPGMLNNIAHMPHGVSYRWEPPNYPLLSHFGGAGHGLNITSQSDQHLQSLNVMSLQPSTLSLSTGSPYTTTTQTYFPSHSAAASGVELVDSRQVNHFHMLSSNVVQNLLPNTIRPFHFGANNSKLVCYPPNDNGSDQQK</sequence>
<keyword evidence="2" id="KW-0805">Transcription regulation</keyword>
<feature type="region of interest" description="Disordered" evidence="6">
    <location>
        <begin position="179"/>
        <end position="229"/>
    </location>
</feature>
<keyword evidence="3" id="KW-0238">DNA-binding</keyword>
<dbReference type="Proteomes" id="UP000030645">
    <property type="component" value="Unassembled WGS sequence"/>
</dbReference>
<evidence type="ECO:0000313" key="9">
    <source>
        <dbReference type="Proteomes" id="UP000030645"/>
    </source>
</evidence>
<dbReference type="STRING" id="981085.W9QTL1"/>
<dbReference type="InterPro" id="IPR017887">
    <property type="entry name" value="TF_TCP_subgr"/>
</dbReference>
<dbReference type="AlphaFoldDB" id="W9QTL1"/>
<evidence type="ECO:0000256" key="3">
    <source>
        <dbReference type="ARBA" id="ARBA00023125"/>
    </source>
</evidence>
<protein>
    <recommendedName>
        <fullName evidence="7">TCP domain-containing protein</fullName>
    </recommendedName>
</protein>
<dbReference type="Pfam" id="PF03634">
    <property type="entry name" value="TCP"/>
    <property type="match status" value="1"/>
</dbReference>
<dbReference type="PANTHER" id="PTHR31072">
    <property type="entry name" value="TRANSCRIPTION FACTOR TCP4-RELATED"/>
    <property type="match status" value="1"/>
</dbReference>
<keyword evidence="4" id="KW-0804">Transcription</keyword>
<proteinExistence type="predicted"/>
<feature type="domain" description="TCP" evidence="7">
    <location>
        <begin position="61"/>
        <end position="119"/>
    </location>
</feature>
<feature type="compositionally biased region" description="Basic and acidic residues" evidence="6">
    <location>
        <begin position="211"/>
        <end position="220"/>
    </location>
</feature>
<feature type="compositionally biased region" description="Low complexity" evidence="6">
    <location>
        <begin position="179"/>
        <end position="188"/>
    </location>
</feature>
<evidence type="ECO:0000313" key="8">
    <source>
        <dbReference type="EMBL" id="EXB38120.1"/>
    </source>
</evidence>
<evidence type="ECO:0000256" key="5">
    <source>
        <dbReference type="ARBA" id="ARBA00023242"/>
    </source>
</evidence>
<keyword evidence="5" id="KW-0539">Nucleus</keyword>